<dbReference type="CDD" id="cd19712">
    <property type="entry name" value="bHLH_TS_dimmed_like"/>
    <property type="match status" value="1"/>
</dbReference>
<feature type="compositionally biased region" description="Basic and acidic residues" evidence="1">
    <location>
        <begin position="375"/>
        <end position="388"/>
    </location>
</feature>
<protein>
    <recommendedName>
        <fullName evidence="2">BHLH domain-containing protein</fullName>
    </recommendedName>
</protein>
<evidence type="ECO:0000256" key="1">
    <source>
        <dbReference type="SAM" id="MobiDB-lite"/>
    </source>
</evidence>
<organism evidence="3">
    <name type="scientific">Timema monikensis</name>
    <dbReference type="NCBI Taxonomy" id="170555"/>
    <lineage>
        <taxon>Eukaryota</taxon>
        <taxon>Metazoa</taxon>
        <taxon>Ecdysozoa</taxon>
        <taxon>Arthropoda</taxon>
        <taxon>Hexapoda</taxon>
        <taxon>Insecta</taxon>
        <taxon>Pterygota</taxon>
        <taxon>Neoptera</taxon>
        <taxon>Polyneoptera</taxon>
        <taxon>Phasmatodea</taxon>
        <taxon>Timematodea</taxon>
        <taxon>Timematoidea</taxon>
        <taxon>Timematidae</taxon>
        <taxon>Timema</taxon>
    </lineage>
</organism>
<dbReference type="GO" id="GO:0046983">
    <property type="term" value="F:protein dimerization activity"/>
    <property type="evidence" value="ECO:0007669"/>
    <property type="project" value="InterPro"/>
</dbReference>
<dbReference type="GO" id="GO:0005634">
    <property type="term" value="C:nucleus"/>
    <property type="evidence" value="ECO:0007669"/>
    <property type="project" value="TreeGrafter"/>
</dbReference>
<dbReference type="SMART" id="SM00353">
    <property type="entry name" value="HLH"/>
    <property type="match status" value="1"/>
</dbReference>
<feature type="compositionally biased region" description="Basic residues" evidence="1">
    <location>
        <begin position="24"/>
        <end position="33"/>
    </location>
</feature>
<dbReference type="PANTHER" id="PTHR19290">
    <property type="entry name" value="BASIC HELIX-LOOP-HELIX PROTEIN NEUROGENIN-RELATED"/>
    <property type="match status" value="1"/>
</dbReference>
<dbReference type="PANTHER" id="PTHR19290:SF167">
    <property type="entry name" value="PROTEIN DIMMED"/>
    <property type="match status" value="1"/>
</dbReference>
<dbReference type="SUPFAM" id="SSF47459">
    <property type="entry name" value="HLH, helix-loop-helix DNA-binding domain"/>
    <property type="match status" value="1"/>
</dbReference>
<evidence type="ECO:0000313" key="3">
    <source>
        <dbReference type="EMBL" id="CAD7424165.1"/>
    </source>
</evidence>
<feature type="region of interest" description="Disordered" evidence="1">
    <location>
        <begin position="533"/>
        <end position="577"/>
    </location>
</feature>
<dbReference type="PROSITE" id="PS50888">
    <property type="entry name" value="BHLH"/>
    <property type="match status" value="1"/>
</dbReference>
<gene>
    <name evidence="3" type="ORF">TMSB3V08_LOCUS1126</name>
</gene>
<evidence type="ECO:0000259" key="2">
    <source>
        <dbReference type="PROSITE" id="PS50888"/>
    </source>
</evidence>
<dbReference type="InterPro" id="IPR050359">
    <property type="entry name" value="bHLH_transcription_factors"/>
</dbReference>
<dbReference type="AlphaFoldDB" id="A0A7R9DYS9"/>
<accession>A0A7R9DYS9</accession>
<feature type="region of interest" description="Disordered" evidence="1">
    <location>
        <begin position="1"/>
        <end position="33"/>
    </location>
</feature>
<dbReference type="InterPro" id="IPR036638">
    <property type="entry name" value="HLH_DNA-bd_sf"/>
</dbReference>
<reference evidence="3" key="1">
    <citation type="submission" date="2020-11" db="EMBL/GenBank/DDBJ databases">
        <authorList>
            <person name="Tran Van P."/>
        </authorList>
    </citation>
    <scope>NUCLEOTIDE SEQUENCE</scope>
</reference>
<feature type="compositionally biased region" description="Polar residues" evidence="1">
    <location>
        <begin position="533"/>
        <end position="543"/>
    </location>
</feature>
<dbReference type="GO" id="GO:0045944">
    <property type="term" value="P:positive regulation of transcription by RNA polymerase II"/>
    <property type="evidence" value="ECO:0007669"/>
    <property type="project" value="TreeGrafter"/>
</dbReference>
<sequence>MRSNDRMSGSDEGSGTPDLDHPHNRNHHSHRHHHLDFWNEDDEEIEVDDTNLCSEDSGGKRGDDKAPQEDAHVVLVSPLVQRMLVACSFHHWFRGCSSRARFTNGSMDARGVLVSPLVQRMLVACSFTIGSEDARDVLVSPLVQRMLVACSFHHWFRGCSWCARFNIGSEDARDVSSFTIGSEDARDVLVSPLVQRMLVACSGCSWRARFTNGSKDARDVLVSPMVQRMLMACSFHHWFRGCSWRARFTNGSMDARGVLVSPLVQRMLMACSFHHWFRGCSCRARFTIGSEDARGVLVSPMVQRMFVTCSFHHWFRGCSWRARGVLVACSWRAHCSDSSGSEGPSPSRGKHHQTRPKRKSSTGSAGRRRKSGISARERNLRRLESNERERMRMHSLNDAFEQLREVIPHVKMERKLSKIETLTLAKNYIMALTNVICEMRGEEKPYTYVAFITFCQYSEAGARVPYTLLFVSSTGRQTNLNTSMTFIGIDRLIAYTPPSINDNRKIEDSQFPVGTPNKEIAFPQKFLDVECGSNASTNENISGGEQGGEEDMEPNNNSLFQENLEHRTPAPSAVADV</sequence>
<proteinExistence type="predicted"/>
<feature type="compositionally biased region" description="Low complexity" evidence="1">
    <location>
        <begin position="337"/>
        <end position="347"/>
    </location>
</feature>
<feature type="domain" description="BHLH" evidence="2">
    <location>
        <begin position="380"/>
        <end position="432"/>
    </location>
</feature>
<dbReference type="InterPro" id="IPR011598">
    <property type="entry name" value="bHLH_dom"/>
</dbReference>
<dbReference type="GO" id="GO:0000981">
    <property type="term" value="F:DNA-binding transcription factor activity, RNA polymerase II-specific"/>
    <property type="evidence" value="ECO:0007669"/>
    <property type="project" value="TreeGrafter"/>
</dbReference>
<name>A0A7R9DYS9_9NEOP</name>
<dbReference type="GO" id="GO:0070888">
    <property type="term" value="F:E-box binding"/>
    <property type="evidence" value="ECO:0007669"/>
    <property type="project" value="TreeGrafter"/>
</dbReference>
<dbReference type="Gene3D" id="4.10.280.10">
    <property type="entry name" value="Helix-loop-helix DNA-binding domain"/>
    <property type="match status" value="1"/>
</dbReference>
<dbReference type="Pfam" id="PF00010">
    <property type="entry name" value="HLH"/>
    <property type="match status" value="1"/>
</dbReference>
<dbReference type="GO" id="GO:0007423">
    <property type="term" value="P:sensory organ development"/>
    <property type="evidence" value="ECO:0007669"/>
    <property type="project" value="TreeGrafter"/>
</dbReference>
<dbReference type="GO" id="GO:0061564">
    <property type="term" value="P:axon development"/>
    <property type="evidence" value="ECO:0007669"/>
    <property type="project" value="TreeGrafter"/>
</dbReference>
<dbReference type="EMBL" id="OB792761">
    <property type="protein sequence ID" value="CAD7424165.1"/>
    <property type="molecule type" value="Genomic_DNA"/>
</dbReference>
<feature type="compositionally biased region" description="Basic residues" evidence="1">
    <location>
        <begin position="348"/>
        <end position="371"/>
    </location>
</feature>
<feature type="region of interest" description="Disordered" evidence="1">
    <location>
        <begin position="337"/>
        <end position="388"/>
    </location>
</feature>